<evidence type="ECO:0000313" key="1">
    <source>
        <dbReference type="Proteomes" id="UP000887576"/>
    </source>
</evidence>
<protein>
    <submittedName>
        <fullName evidence="2">EF-hand domain-containing protein</fullName>
    </submittedName>
</protein>
<evidence type="ECO:0000313" key="2">
    <source>
        <dbReference type="WBParaSite" id="JU765_v2.g19295.t1"/>
    </source>
</evidence>
<organism evidence="1 2">
    <name type="scientific">Panagrolaimus sp. JU765</name>
    <dbReference type="NCBI Taxonomy" id="591449"/>
    <lineage>
        <taxon>Eukaryota</taxon>
        <taxon>Metazoa</taxon>
        <taxon>Ecdysozoa</taxon>
        <taxon>Nematoda</taxon>
        <taxon>Chromadorea</taxon>
        <taxon>Rhabditida</taxon>
        <taxon>Tylenchina</taxon>
        <taxon>Panagrolaimomorpha</taxon>
        <taxon>Panagrolaimoidea</taxon>
        <taxon>Panagrolaimidae</taxon>
        <taxon>Panagrolaimus</taxon>
    </lineage>
</organism>
<name>A0AC34QUC7_9BILA</name>
<dbReference type="WBParaSite" id="JU765_v2.g19295.t1">
    <property type="protein sequence ID" value="JU765_v2.g19295.t1"/>
    <property type="gene ID" value="JU765_v2.g19295"/>
</dbReference>
<sequence>MHFHKSNNHKTTNGYRYNKTTQNDSVEEYKRAFMFFDANNDGYITSDELERAMNKCGVYPTKLELRVIMAQADIDKNGVITFDEFVQLMKTQDSTRGRYSTEQLLEQFQLFDKDKDGFIEKQEMIEIVNELNLGRFFPMGVIDQLFQDADVDGDGRISFQEFAMAVN</sequence>
<proteinExistence type="predicted"/>
<dbReference type="Proteomes" id="UP000887576">
    <property type="component" value="Unplaced"/>
</dbReference>
<reference evidence="2" key="1">
    <citation type="submission" date="2022-11" db="UniProtKB">
        <authorList>
            <consortium name="WormBaseParasite"/>
        </authorList>
    </citation>
    <scope>IDENTIFICATION</scope>
</reference>
<accession>A0AC34QUC7</accession>